<keyword evidence="4" id="KW-0597">Phosphoprotein</keyword>
<reference evidence="13 14" key="1">
    <citation type="submission" date="2020-02" db="EMBL/GenBank/DDBJ databases">
        <title>Comparative genomics of sulfur disproportionating microorganisms.</title>
        <authorList>
            <person name="Ward L.M."/>
            <person name="Bertran E."/>
            <person name="Johnston D.T."/>
        </authorList>
    </citation>
    <scope>NUCLEOTIDE SEQUENCE [LARGE SCALE GENOMIC DNA]</scope>
    <source>
        <strain evidence="13 14">DSM 100025</strain>
    </source>
</reference>
<dbReference type="PANTHER" id="PTHR42878">
    <property type="entry name" value="TWO-COMPONENT HISTIDINE KINASE"/>
    <property type="match status" value="1"/>
</dbReference>
<evidence type="ECO:0000313" key="13">
    <source>
        <dbReference type="EMBL" id="NDY43286.1"/>
    </source>
</evidence>
<feature type="transmembrane region" description="Helical" evidence="10">
    <location>
        <begin position="6"/>
        <end position="29"/>
    </location>
</feature>
<dbReference type="PROSITE" id="PS50109">
    <property type="entry name" value="HIS_KIN"/>
    <property type="match status" value="1"/>
</dbReference>
<dbReference type="SUPFAM" id="SSF55874">
    <property type="entry name" value="ATPase domain of HSP90 chaperone/DNA topoisomerase II/histidine kinase"/>
    <property type="match status" value="1"/>
</dbReference>
<keyword evidence="10" id="KW-0812">Transmembrane</keyword>
<dbReference type="PANTHER" id="PTHR42878:SF7">
    <property type="entry name" value="SENSOR HISTIDINE KINASE GLRK"/>
    <property type="match status" value="1"/>
</dbReference>
<dbReference type="RefSeq" id="WP_163299396.1">
    <property type="nucleotide sequence ID" value="NZ_JAAGRR010000144.1"/>
</dbReference>
<evidence type="ECO:0000256" key="2">
    <source>
        <dbReference type="ARBA" id="ARBA00004370"/>
    </source>
</evidence>
<dbReference type="GO" id="GO:0007234">
    <property type="term" value="P:osmosensory signaling via phosphorelay pathway"/>
    <property type="evidence" value="ECO:0007669"/>
    <property type="project" value="TreeGrafter"/>
</dbReference>
<dbReference type="GO" id="GO:0004673">
    <property type="term" value="F:protein histidine kinase activity"/>
    <property type="evidence" value="ECO:0007669"/>
    <property type="project" value="UniProtKB-EC"/>
</dbReference>
<dbReference type="PRINTS" id="PR00344">
    <property type="entry name" value="BCTRLSENSOR"/>
</dbReference>
<gene>
    <name evidence="13" type="ORF">G3N55_10590</name>
</gene>
<comment type="catalytic activity">
    <reaction evidence="1">
        <text>ATP + protein L-histidine = ADP + protein N-phospho-L-histidine.</text>
        <dbReference type="EC" id="2.7.13.3"/>
    </reaction>
</comment>
<dbReference type="EC" id="2.7.13.3" evidence="3"/>
<keyword evidence="10" id="KW-0472">Membrane</keyword>
<dbReference type="InterPro" id="IPR036890">
    <property type="entry name" value="HATPase_C_sf"/>
</dbReference>
<organism evidence="13 14">
    <name type="scientific">Dissulfurirhabdus thermomarina</name>
    <dbReference type="NCBI Taxonomy" id="1765737"/>
    <lineage>
        <taxon>Bacteria</taxon>
        <taxon>Deltaproteobacteria</taxon>
        <taxon>Dissulfurirhabdaceae</taxon>
        <taxon>Dissulfurirhabdus</taxon>
    </lineage>
</organism>
<feature type="domain" description="Histidine kinase" evidence="11">
    <location>
        <begin position="257"/>
        <end position="463"/>
    </location>
</feature>
<keyword evidence="6" id="KW-0547">Nucleotide-binding</keyword>
<dbReference type="Proteomes" id="UP000469346">
    <property type="component" value="Unassembled WGS sequence"/>
</dbReference>
<dbReference type="SUPFAM" id="SSF158472">
    <property type="entry name" value="HAMP domain-like"/>
    <property type="match status" value="1"/>
</dbReference>
<dbReference type="GO" id="GO:0000156">
    <property type="term" value="F:phosphorelay response regulator activity"/>
    <property type="evidence" value="ECO:0007669"/>
    <property type="project" value="TreeGrafter"/>
</dbReference>
<dbReference type="Pfam" id="PF02518">
    <property type="entry name" value="HATPase_c"/>
    <property type="match status" value="1"/>
</dbReference>
<feature type="transmembrane region" description="Helical" evidence="10">
    <location>
        <begin position="156"/>
        <end position="179"/>
    </location>
</feature>
<comment type="subcellular location">
    <subcellularLocation>
        <location evidence="2">Membrane</location>
    </subcellularLocation>
</comment>
<evidence type="ECO:0000256" key="5">
    <source>
        <dbReference type="ARBA" id="ARBA00022679"/>
    </source>
</evidence>
<proteinExistence type="predicted"/>
<name>A0A6N9TXT0_DISTH</name>
<evidence type="ECO:0000256" key="9">
    <source>
        <dbReference type="ARBA" id="ARBA00023012"/>
    </source>
</evidence>
<dbReference type="EMBL" id="JAAGRR010000144">
    <property type="protein sequence ID" value="NDY43286.1"/>
    <property type="molecule type" value="Genomic_DNA"/>
</dbReference>
<dbReference type="PROSITE" id="PS50885">
    <property type="entry name" value="HAMP"/>
    <property type="match status" value="1"/>
</dbReference>
<evidence type="ECO:0000256" key="7">
    <source>
        <dbReference type="ARBA" id="ARBA00022777"/>
    </source>
</evidence>
<evidence type="ECO:0000256" key="3">
    <source>
        <dbReference type="ARBA" id="ARBA00012438"/>
    </source>
</evidence>
<dbReference type="GO" id="GO:0016020">
    <property type="term" value="C:membrane"/>
    <property type="evidence" value="ECO:0007669"/>
    <property type="project" value="UniProtKB-SubCell"/>
</dbReference>
<keyword evidence="9" id="KW-0902">Two-component regulatory system</keyword>
<keyword evidence="7" id="KW-0418">Kinase</keyword>
<comment type="caution">
    <text evidence="13">The sequence shown here is derived from an EMBL/GenBank/DDBJ whole genome shotgun (WGS) entry which is preliminary data.</text>
</comment>
<keyword evidence="8" id="KW-0067">ATP-binding</keyword>
<dbReference type="SMART" id="SM00387">
    <property type="entry name" value="HATPase_c"/>
    <property type="match status" value="1"/>
</dbReference>
<evidence type="ECO:0000256" key="8">
    <source>
        <dbReference type="ARBA" id="ARBA00022840"/>
    </source>
</evidence>
<dbReference type="AlphaFoldDB" id="A0A6N9TXT0"/>
<dbReference type="CDD" id="cd00075">
    <property type="entry name" value="HATPase"/>
    <property type="match status" value="1"/>
</dbReference>
<evidence type="ECO:0000259" key="12">
    <source>
        <dbReference type="PROSITE" id="PS50885"/>
    </source>
</evidence>
<evidence type="ECO:0000256" key="6">
    <source>
        <dbReference type="ARBA" id="ARBA00022741"/>
    </source>
</evidence>
<keyword evidence="5" id="KW-0808">Transferase</keyword>
<dbReference type="InterPro" id="IPR005467">
    <property type="entry name" value="His_kinase_dom"/>
</dbReference>
<keyword evidence="10" id="KW-1133">Transmembrane helix</keyword>
<dbReference type="InterPro" id="IPR003594">
    <property type="entry name" value="HATPase_dom"/>
</dbReference>
<evidence type="ECO:0000259" key="11">
    <source>
        <dbReference type="PROSITE" id="PS50109"/>
    </source>
</evidence>
<feature type="domain" description="HAMP" evidence="12">
    <location>
        <begin position="181"/>
        <end position="233"/>
    </location>
</feature>
<protein>
    <recommendedName>
        <fullName evidence="3">histidine kinase</fullName>
        <ecNumber evidence="3">2.7.13.3</ecNumber>
    </recommendedName>
</protein>
<dbReference type="Gene3D" id="6.10.340.10">
    <property type="match status" value="1"/>
</dbReference>
<evidence type="ECO:0000256" key="1">
    <source>
        <dbReference type="ARBA" id="ARBA00000085"/>
    </source>
</evidence>
<dbReference type="SMART" id="SM00304">
    <property type="entry name" value="HAMP"/>
    <property type="match status" value="1"/>
</dbReference>
<keyword evidence="14" id="KW-1185">Reference proteome</keyword>
<accession>A0A6N9TXT0</accession>
<dbReference type="InterPro" id="IPR050351">
    <property type="entry name" value="BphY/WalK/GraS-like"/>
</dbReference>
<evidence type="ECO:0000256" key="10">
    <source>
        <dbReference type="SAM" id="Phobius"/>
    </source>
</evidence>
<sequence>MRPNLGFKIILVFLTSQFVLLAVLGFLYARRGVELLEEELVERGRSIAHYLAHASVEGVLRKDPDLLQTPVIGALIQRDVVGVRIEDLNGTALVDVGDTHDAPGVTLFEAVVQERKAHADAETELYLLGIEDWSKDVGRVQVYVSRKAIRAKMGELKLYILLLSLVGLAVTGTLGIWLIRLFVSGPVGALAEGVRRISGGDLDTRVVLRSNDELADLARAFNGMVRSLRRQITERVAMASRAAQRRNLVILGELSAMLLHEVGNTLNRFGVIRYRLSQETLSPQGEEALEEFERELGSLDRFTRNVSLFSRKPEVKLVPVDLAALVQTLVASMRLMDPKGVDFQVELPRGEGCTALLDEELVRHALLNLVKNAVDAVAPGGRVEVRLQEAGGNWEIRISDNGPGIPPDRLEDVFTPFFSTKGPEGTGLGLAIARSFIEAHGGRLTVESRPGRTTFTVRLPAHGLEGAAG</sequence>
<dbReference type="InterPro" id="IPR003660">
    <property type="entry name" value="HAMP_dom"/>
</dbReference>
<evidence type="ECO:0000256" key="4">
    <source>
        <dbReference type="ARBA" id="ARBA00022553"/>
    </source>
</evidence>
<evidence type="ECO:0000313" key="14">
    <source>
        <dbReference type="Proteomes" id="UP000469346"/>
    </source>
</evidence>
<dbReference type="Gene3D" id="3.30.565.10">
    <property type="entry name" value="Histidine kinase-like ATPase, C-terminal domain"/>
    <property type="match status" value="1"/>
</dbReference>
<dbReference type="GO" id="GO:0005524">
    <property type="term" value="F:ATP binding"/>
    <property type="evidence" value="ECO:0007669"/>
    <property type="project" value="UniProtKB-KW"/>
</dbReference>
<dbReference type="Pfam" id="PF00672">
    <property type="entry name" value="HAMP"/>
    <property type="match status" value="1"/>
</dbReference>
<dbReference type="InterPro" id="IPR004358">
    <property type="entry name" value="Sig_transdc_His_kin-like_C"/>
</dbReference>
<dbReference type="GO" id="GO:0030295">
    <property type="term" value="F:protein kinase activator activity"/>
    <property type="evidence" value="ECO:0007669"/>
    <property type="project" value="TreeGrafter"/>
</dbReference>
<dbReference type="CDD" id="cd06225">
    <property type="entry name" value="HAMP"/>
    <property type="match status" value="1"/>
</dbReference>